<dbReference type="GO" id="GO:0016491">
    <property type="term" value="F:oxidoreductase activity"/>
    <property type="evidence" value="ECO:0007669"/>
    <property type="project" value="UniProtKB-KW"/>
</dbReference>
<reference evidence="7" key="1">
    <citation type="submission" date="2022-05" db="EMBL/GenBank/DDBJ databases">
        <title>The Musa troglodytarum L. genome provides insights into the mechanism of non-climacteric behaviour and enrichment of carotenoids.</title>
        <authorList>
            <person name="Wang J."/>
        </authorList>
    </citation>
    <scope>NUCLEOTIDE SEQUENCE</scope>
    <source>
        <tissue evidence="7">Leaf</tissue>
    </source>
</reference>
<keyword evidence="8" id="KW-1185">Reference proteome</keyword>
<protein>
    <submittedName>
        <fullName evidence="7">2OG-Fe(II) oxygenase superfamily</fullName>
    </submittedName>
</protein>
<dbReference type="OrthoDB" id="288590at2759"/>
<accession>A0A9E7K2J9</accession>
<evidence type="ECO:0000313" key="8">
    <source>
        <dbReference type="Proteomes" id="UP001055439"/>
    </source>
</evidence>
<evidence type="ECO:0000256" key="4">
    <source>
        <dbReference type="ARBA" id="ARBA00023004"/>
    </source>
</evidence>
<dbReference type="Pfam" id="PF14226">
    <property type="entry name" value="DIOX_N"/>
    <property type="match status" value="1"/>
</dbReference>
<evidence type="ECO:0000313" key="7">
    <source>
        <dbReference type="EMBL" id="URE02541.1"/>
    </source>
</evidence>
<name>A0A9E7K2J9_9LILI</name>
<dbReference type="AlphaFoldDB" id="A0A9E7K2J9"/>
<dbReference type="FunFam" id="2.60.120.330:FF:000079">
    <property type="entry name" value="Protein SRG1"/>
    <property type="match status" value="1"/>
</dbReference>
<dbReference type="PANTHER" id="PTHR47991">
    <property type="entry name" value="OXOGLUTARATE/IRON-DEPENDENT DIOXYGENASE"/>
    <property type="match status" value="1"/>
</dbReference>
<comment type="similarity">
    <text evidence="1 5">Belongs to the iron/ascorbate-dependent oxidoreductase family.</text>
</comment>
<dbReference type="GO" id="GO:0046872">
    <property type="term" value="F:metal ion binding"/>
    <property type="evidence" value="ECO:0007669"/>
    <property type="project" value="UniProtKB-KW"/>
</dbReference>
<evidence type="ECO:0000256" key="3">
    <source>
        <dbReference type="ARBA" id="ARBA00023002"/>
    </source>
</evidence>
<evidence type="ECO:0000256" key="5">
    <source>
        <dbReference type="RuleBase" id="RU003682"/>
    </source>
</evidence>
<dbReference type="InterPro" id="IPR026992">
    <property type="entry name" value="DIOX_N"/>
</dbReference>
<dbReference type="PROSITE" id="PS51471">
    <property type="entry name" value="FE2OG_OXY"/>
    <property type="match status" value="1"/>
</dbReference>
<dbReference type="PRINTS" id="PR00682">
    <property type="entry name" value="IPNSYNTHASE"/>
</dbReference>
<keyword evidence="2 5" id="KW-0479">Metal-binding</keyword>
<dbReference type="EMBL" id="CP097507">
    <property type="protein sequence ID" value="URE02541.1"/>
    <property type="molecule type" value="Genomic_DNA"/>
</dbReference>
<gene>
    <name evidence="7" type="ORF">MUK42_05594</name>
</gene>
<dbReference type="InterPro" id="IPR027443">
    <property type="entry name" value="IPNS-like_sf"/>
</dbReference>
<evidence type="ECO:0000256" key="2">
    <source>
        <dbReference type="ARBA" id="ARBA00022723"/>
    </source>
</evidence>
<dbReference type="InterPro" id="IPR044861">
    <property type="entry name" value="IPNS-like_FE2OG_OXY"/>
</dbReference>
<organism evidence="7 8">
    <name type="scientific">Musa troglodytarum</name>
    <name type="common">fe'i banana</name>
    <dbReference type="NCBI Taxonomy" id="320322"/>
    <lineage>
        <taxon>Eukaryota</taxon>
        <taxon>Viridiplantae</taxon>
        <taxon>Streptophyta</taxon>
        <taxon>Embryophyta</taxon>
        <taxon>Tracheophyta</taxon>
        <taxon>Spermatophyta</taxon>
        <taxon>Magnoliopsida</taxon>
        <taxon>Liliopsida</taxon>
        <taxon>Zingiberales</taxon>
        <taxon>Musaceae</taxon>
        <taxon>Musa</taxon>
    </lineage>
</organism>
<proteinExistence type="inferred from homology"/>
<keyword evidence="3 5" id="KW-0560">Oxidoreductase</keyword>
<dbReference type="Pfam" id="PF03171">
    <property type="entry name" value="2OG-FeII_Oxy"/>
    <property type="match status" value="1"/>
</dbReference>
<keyword evidence="4 5" id="KW-0408">Iron</keyword>
<dbReference type="SUPFAM" id="SSF51197">
    <property type="entry name" value="Clavaminate synthase-like"/>
    <property type="match status" value="1"/>
</dbReference>
<feature type="domain" description="Fe2OG dioxygenase" evidence="6">
    <location>
        <begin position="196"/>
        <end position="297"/>
    </location>
</feature>
<dbReference type="InterPro" id="IPR050295">
    <property type="entry name" value="Plant_2OG-oxidoreductases"/>
</dbReference>
<dbReference type="Proteomes" id="UP001055439">
    <property type="component" value="Chromosome 5"/>
</dbReference>
<sequence>MDCLQEWPEPVVHVQALSDSGLTTIPDPYIKPPSERPSSDKGVATLHIPVIDLGGLAEGSAECRATICAVADACRSWGFFQVVNHGVSPDLVRKVREVWRGFFRLPMAEKQAYANNPRTYEGYGSRVGVEKGAVLDWGDYFTSTSSPSPSRTKTNGRPCLLLADEMVKLCGTLMKVLSISLGLAVDQLQAAFGGDDVGACLRVNYYPRCPQPELTLGLSPHSDPGGLTVLLADDCVEGLQVRRGDDWVTVQPVAGAFIVNIGDQIQILSNARYKSVEHRVTVNAAQERLSLAFFYNPRSDWPIAPVGELVTPQRPPLYQATTFDEYRMHVRNGPTGKTHEIKNYRYALKRGQSSPGILVSSLSLATPATRLLCSLEECLLEKHGKQLISQNTLSIPLHRRKSPSKV</sequence>
<dbReference type="InterPro" id="IPR005123">
    <property type="entry name" value="Oxoglu/Fe-dep_dioxygenase_dom"/>
</dbReference>
<evidence type="ECO:0000259" key="6">
    <source>
        <dbReference type="PROSITE" id="PS51471"/>
    </source>
</evidence>
<dbReference type="Gene3D" id="2.60.120.330">
    <property type="entry name" value="B-lactam Antibiotic, Isopenicillin N Synthase, Chain"/>
    <property type="match status" value="1"/>
</dbReference>
<evidence type="ECO:0000256" key="1">
    <source>
        <dbReference type="ARBA" id="ARBA00008056"/>
    </source>
</evidence>